<feature type="compositionally biased region" description="Basic and acidic residues" evidence="1">
    <location>
        <begin position="170"/>
        <end position="186"/>
    </location>
</feature>
<comment type="caution">
    <text evidence="2">The sequence shown here is derived from an EMBL/GenBank/DDBJ whole genome shotgun (WGS) entry which is preliminary data.</text>
</comment>
<evidence type="ECO:0000256" key="1">
    <source>
        <dbReference type="SAM" id="MobiDB-lite"/>
    </source>
</evidence>
<proteinExistence type="predicted"/>
<feature type="compositionally biased region" description="Basic and acidic residues" evidence="1">
    <location>
        <begin position="1"/>
        <end position="24"/>
    </location>
</feature>
<sequence>MGEKHGRKERDMRNPGRLIEIDRVKFKKPKSSNEKPSLAKPLDLSLTCTSAPAVPLPPPKRHKPRDSKGDKQGPNPRAHVPTSLARASEGSGHTPPAARGRGKRTPPPPSWNTSLPAHATQVIRWRACGEGGCGGVGKAGPGGCINRMHMPFQEVWGNKNLGHPPTRMPGRQESKPRGESQDESHEKKRAPSI</sequence>
<feature type="region of interest" description="Disordered" evidence="1">
    <location>
        <begin position="1"/>
        <end position="118"/>
    </location>
</feature>
<name>A0A9P6CCP3_9AGAR</name>
<organism evidence="2 3">
    <name type="scientific">Collybia nuda</name>
    <dbReference type="NCBI Taxonomy" id="64659"/>
    <lineage>
        <taxon>Eukaryota</taxon>
        <taxon>Fungi</taxon>
        <taxon>Dikarya</taxon>
        <taxon>Basidiomycota</taxon>
        <taxon>Agaricomycotina</taxon>
        <taxon>Agaricomycetes</taxon>
        <taxon>Agaricomycetidae</taxon>
        <taxon>Agaricales</taxon>
        <taxon>Tricholomatineae</taxon>
        <taxon>Clitocybaceae</taxon>
        <taxon>Collybia</taxon>
    </lineage>
</organism>
<accession>A0A9P6CCP3</accession>
<evidence type="ECO:0000313" key="2">
    <source>
        <dbReference type="EMBL" id="KAF9457330.1"/>
    </source>
</evidence>
<feature type="region of interest" description="Disordered" evidence="1">
    <location>
        <begin position="155"/>
        <end position="193"/>
    </location>
</feature>
<gene>
    <name evidence="2" type="ORF">BDZ94DRAFT_1301982</name>
</gene>
<dbReference type="AlphaFoldDB" id="A0A9P6CCP3"/>
<protein>
    <submittedName>
        <fullName evidence="2">Uncharacterized protein</fullName>
    </submittedName>
</protein>
<evidence type="ECO:0000313" key="3">
    <source>
        <dbReference type="Proteomes" id="UP000807353"/>
    </source>
</evidence>
<dbReference type="EMBL" id="MU150376">
    <property type="protein sequence ID" value="KAF9457330.1"/>
    <property type="molecule type" value="Genomic_DNA"/>
</dbReference>
<keyword evidence="3" id="KW-1185">Reference proteome</keyword>
<dbReference type="Proteomes" id="UP000807353">
    <property type="component" value="Unassembled WGS sequence"/>
</dbReference>
<reference evidence="2" key="1">
    <citation type="submission" date="2020-11" db="EMBL/GenBank/DDBJ databases">
        <authorList>
            <consortium name="DOE Joint Genome Institute"/>
            <person name="Ahrendt S."/>
            <person name="Riley R."/>
            <person name="Andreopoulos W."/>
            <person name="Labutti K."/>
            <person name="Pangilinan J."/>
            <person name="Ruiz-Duenas F.J."/>
            <person name="Barrasa J.M."/>
            <person name="Sanchez-Garcia M."/>
            <person name="Camarero S."/>
            <person name="Miyauchi S."/>
            <person name="Serrano A."/>
            <person name="Linde D."/>
            <person name="Babiker R."/>
            <person name="Drula E."/>
            <person name="Ayuso-Fernandez I."/>
            <person name="Pacheco R."/>
            <person name="Padilla G."/>
            <person name="Ferreira P."/>
            <person name="Barriuso J."/>
            <person name="Kellner H."/>
            <person name="Castanera R."/>
            <person name="Alfaro M."/>
            <person name="Ramirez L."/>
            <person name="Pisabarro A.G."/>
            <person name="Kuo A."/>
            <person name="Tritt A."/>
            <person name="Lipzen A."/>
            <person name="He G."/>
            <person name="Yan M."/>
            <person name="Ng V."/>
            <person name="Cullen D."/>
            <person name="Martin F."/>
            <person name="Rosso M.-N."/>
            <person name="Henrissat B."/>
            <person name="Hibbett D."/>
            <person name="Martinez A.T."/>
            <person name="Grigoriev I.V."/>
        </authorList>
    </citation>
    <scope>NUCLEOTIDE SEQUENCE</scope>
    <source>
        <strain evidence="2">CBS 247.69</strain>
    </source>
</reference>